<reference key="1">
    <citation type="submission" date="2017-08" db="EMBL/GenBank/DDBJ databases">
        <title>A dynamic microbial community with high functional redundancy inhabits the cold, oxic subseafloor aquifer.</title>
        <authorList>
            <person name="Tully B.J."/>
            <person name="Wheat C.G."/>
            <person name="Glazer B.T."/>
            <person name="Huber J.A."/>
        </authorList>
    </citation>
    <scope>NUCLEOTIDE SEQUENCE [LARGE SCALE GENOMIC DNA]</scope>
</reference>
<protein>
    <recommendedName>
        <fullName evidence="2">Sel1 repeat family protein</fullName>
    </recommendedName>
</protein>
<comment type="caution">
    <text evidence="1">The sequence shown here is derived from an EMBL/GenBank/DDBJ whole genome shotgun (WGS) entry which is preliminary data.</text>
</comment>
<gene>
    <name evidence="1" type="ORF">COB13_14340</name>
</gene>
<dbReference type="Gene3D" id="1.25.40.10">
    <property type="entry name" value="Tetratricopeptide repeat domain"/>
    <property type="match status" value="1"/>
</dbReference>
<dbReference type="InterPro" id="IPR011990">
    <property type="entry name" value="TPR-like_helical_dom_sf"/>
</dbReference>
<dbReference type="AlphaFoldDB" id="A0A2A4YTP0"/>
<dbReference type="SMART" id="SM00671">
    <property type="entry name" value="SEL1"/>
    <property type="match status" value="1"/>
</dbReference>
<sequence>MSNLEKARIQHVLANFDNAYEICKTLAAQGNGEAQYYIAGYFENGLSVEKNRETAYKFYKQSAENGFTPSIQKVKLIELNYGSYMKS</sequence>
<reference evidence="1" key="2">
    <citation type="journal article" date="2018" name="ISME J.">
        <title>A dynamic microbial community with high functional redundancy inhabits the cold, oxic subseafloor aquifer.</title>
        <authorList>
            <person name="Tully B.J."/>
            <person name="Wheat C.G."/>
            <person name="Glazer B.T."/>
            <person name="Huber J.A."/>
        </authorList>
    </citation>
    <scope>NUCLEOTIDE SEQUENCE</scope>
    <source>
        <strain evidence="1">NORP83</strain>
    </source>
</reference>
<proteinExistence type="predicted"/>
<dbReference type="EMBL" id="NVUS01000023">
    <property type="protein sequence ID" value="PCI98228.1"/>
    <property type="molecule type" value="Genomic_DNA"/>
</dbReference>
<dbReference type="SUPFAM" id="SSF81901">
    <property type="entry name" value="HCP-like"/>
    <property type="match status" value="1"/>
</dbReference>
<evidence type="ECO:0008006" key="2">
    <source>
        <dbReference type="Google" id="ProtNLM"/>
    </source>
</evidence>
<accession>A0A2A4YTP0</accession>
<evidence type="ECO:0000313" key="1">
    <source>
        <dbReference type="EMBL" id="PCI98228.1"/>
    </source>
</evidence>
<name>A0A2A4YTP0_9PROT</name>
<dbReference type="InterPro" id="IPR006597">
    <property type="entry name" value="Sel1-like"/>
</dbReference>
<organism evidence="1">
    <name type="scientific">OCS116 cluster bacterium</name>
    <dbReference type="NCBI Taxonomy" id="2030921"/>
    <lineage>
        <taxon>Bacteria</taxon>
        <taxon>Pseudomonadati</taxon>
        <taxon>Pseudomonadota</taxon>
        <taxon>Alphaproteobacteria</taxon>
        <taxon>OCS116 cluster</taxon>
    </lineage>
</organism>